<comment type="caution">
    <text evidence="2">The sequence shown here is derived from an EMBL/GenBank/DDBJ whole genome shotgun (WGS) entry which is preliminary data.</text>
</comment>
<evidence type="ECO:0000313" key="2">
    <source>
        <dbReference type="EMBL" id="GBD08594.1"/>
    </source>
</evidence>
<accession>A0A2H5Y580</accession>
<sequence>MGVYHLMGLGRSPGTVIGPITYLAHRYPRWSPEDQAFFARSGEARHQAAGRKVGDIQALVLFTTREILDGTLRSFDYVDNPPGRVSTGPSQRGGPMKAVLRALLRQEWPAIRRSSHLRSCRKMIGPKSLEVQQWQTGKRAAAEVPTAEAFSTYPSKDDRPQRIGGRDEGP</sequence>
<dbReference type="EMBL" id="BEHY01000013">
    <property type="protein sequence ID" value="GBD08594.1"/>
    <property type="molecule type" value="Genomic_DNA"/>
</dbReference>
<feature type="region of interest" description="Disordered" evidence="1">
    <location>
        <begin position="136"/>
        <end position="170"/>
    </location>
</feature>
<dbReference type="Proteomes" id="UP000236642">
    <property type="component" value="Unassembled WGS sequence"/>
</dbReference>
<evidence type="ECO:0000313" key="3">
    <source>
        <dbReference type="Proteomes" id="UP000236642"/>
    </source>
</evidence>
<dbReference type="AlphaFoldDB" id="A0A2H5Y580"/>
<protein>
    <submittedName>
        <fullName evidence="2">Uncharacterized protein</fullName>
    </submittedName>
</protein>
<gene>
    <name evidence="2" type="ORF">HRbin22_00835</name>
</gene>
<name>A0A2H5Y580_9CHLR</name>
<organism evidence="2 3">
    <name type="scientific">Candidatus Thermoflexus japonica</name>
    <dbReference type="NCBI Taxonomy" id="2035417"/>
    <lineage>
        <taxon>Bacteria</taxon>
        <taxon>Bacillati</taxon>
        <taxon>Chloroflexota</taxon>
        <taxon>Thermoflexia</taxon>
        <taxon>Thermoflexales</taxon>
        <taxon>Thermoflexaceae</taxon>
        <taxon>Thermoflexus</taxon>
    </lineage>
</organism>
<reference evidence="3" key="1">
    <citation type="submission" date="2017-09" db="EMBL/GenBank/DDBJ databases">
        <title>Metaegenomics of thermophilic ammonia-oxidizing enrichment culture.</title>
        <authorList>
            <person name="Kato S."/>
            <person name="Suzuki K."/>
        </authorList>
    </citation>
    <scope>NUCLEOTIDE SEQUENCE [LARGE SCALE GENOMIC DNA]</scope>
</reference>
<proteinExistence type="predicted"/>
<feature type="compositionally biased region" description="Basic and acidic residues" evidence="1">
    <location>
        <begin position="155"/>
        <end position="170"/>
    </location>
</feature>
<evidence type="ECO:0000256" key="1">
    <source>
        <dbReference type="SAM" id="MobiDB-lite"/>
    </source>
</evidence>